<evidence type="ECO:0000256" key="10">
    <source>
        <dbReference type="HAMAP-Rule" id="MF_00135"/>
    </source>
</evidence>
<dbReference type="EMBL" id="CP046640">
    <property type="protein sequence ID" value="QTL99205.1"/>
    <property type="molecule type" value="Genomic_DNA"/>
</dbReference>
<keyword evidence="13" id="KW-1185">Reference proteome</keyword>
<evidence type="ECO:0000259" key="11">
    <source>
        <dbReference type="Pfam" id="PF00697"/>
    </source>
</evidence>
<dbReference type="AlphaFoldDB" id="A0A8A7KGJ1"/>
<proteinExistence type="inferred from homology"/>
<gene>
    <name evidence="10" type="primary">trpF</name>
    <name evidence="12" type="ORF">GM661_15190</name>
</gene>
<dbReference type="HAMAP" id="MF_00135">
    <property type="entry name" value="PRAI"/>
    <property type="match status" value="1"/>
</dbReference>
<evidence type="ECO:0000313" key="12">
    <source>
        <dbReference type="EMBL" id="QTL99205.1"/>
    </source>
</evidence>
<dbReference type="SUPFAM" id="SSF51366">
    <property type="entry name" value="Ribulose-phoshate binding barrel"/>
    <property type="match status" value="1"/>
</dbReference>
<keyword evidence="9 10" id="KW-0413">Isomerase</keyword>
<accession>A0A8A7KGJ1</accession>
<dbReference type="InterPro" id="IPR001240">
    <property type="entry name" value="PRAI_dom"/>
</dbReference>
<evidence type="ECO:0000256" key="6">
    <source>
        <dbReference type="ARBA" id="ARBA00022605"/>
    </source>
</evidence>
<comment type="similarity">
    <text evidence="3 10">Belongs to the TrpF family.</text>
</comment>
<sequence>MTRIKVCGITRIADALQAVKYGADFLGFIFADSPRRVSVEQAARIIAEIPDSIGKVGVFLNHPYDFVKEIIKETGINYLQFHGSESPEYCQEFRLPVIKAFRVRDEKSLVGLGCYQTAVYLLDSFHPDRAGGTGKTFDWQLAAKAAEYGKIIIAGGLNEENVQKAIHLTRPFAVDVSSGIEKSPGIKDKLKMKRFIEKAKDR</sequence>
<evidence type="ECO:0000256" key="4">
    <source>
        <dbReference type="ARBA" id="ARBA00012572"/>
    </source>
</evidence>
<dbReference type="NCBIfam" id="NF002298">
    <property type="entry name" value="PRK01222.1-4"/>
    <property type="match status" value="1"/>
</dbReference>
<dbReference type="PANTHER" id="PTHR42894">
    <property type="entry name" value="N-(5'-PHOSPHORIBOSYL)ANTHRANILATE ISOMERASE"/>
    <property type="match status" value="1"/>
</dbReference>
<keyword evidence="6 10" id="KW-0028">Amino-acid biosynthesis</keyword>
<dbReference type="GO" id="GO:0004640">
    <property type="term" value="F:phosphoribosylanthranilate isomerase activity"/>
    <property type="evidence" value="ECO:0007669"/>
    <property type="project" value="UniProtKB-UniRule"/>
</dbReference>
<evidence type="ECO:0000256" key="2">
    <source>
        <dbReference type="ARBA" id="ARBA00004664"/>
    </source>
</evidence>
<name>A0A8A7KGJ1_9FIRM</name>
<evidence type="ECO:0000256" key="1">
    <source>
        <dbReference type="ARBA" id="ARBA00001164"/>
    </source>
</evidence>
<dbReference type="GO" id="GO:0000162">
    <property type="term" value="P:L-tryptophan biosynthetic process"/>
    <property type="evidence" value="ECO:0007669"/>
    <property type="project" value="UniProtKB-UniRule"/>
</dbReference>
<evidence type="ECO:0000313" key="13">
    <source>
        <dbReference type="Proteomes" id="UP000665020"/>
    </source>
</evidence>
<dbReference type="Proteomes" id="UP000665020">
    <property type="component" value="Chromosome"/>
</dbReference>
<feature type="domain" description="N-(5'phosphoribosyl) anthranilate isomerase (PRAI)" evidence="11">
    <location>
        <begin position="5"/>
        <end position="197"/>
    </location>
</feature>
<evidence type="ECO:0000256" key="5">
    <source>
        <dbReference type="ARBA" id="ARBA00022272"/>
    </source>
</evidence>
<dbReference type="Pfam" id="PF00697">
    <property type="entry name" value="PRAI"/>
    <property type="match status" value="1"/>
</dbReference>
<keyword evidence="7 10" id="KW-0822">Tryptophan biosynthesis</keyword>
<dbReference type="InterPro" id="IPR044643">
    <property type="entry name" value="TrpF_fam"/>
</dbReference>
<evidence type="ECO:0000256" key="8">
    <source>
        <dbReference type="ARBA" id="ARBA00023141"/>
    </source>
</evidence>
<dbReference type="InterPro" id="IPR013785">
    <property type="entry name" value="Aldolase_TIM"/>
</dbReference>
<comment type="pathway">
    <text evidence="2 10">Amino-acid biosynthesis; L-tryptophan biosynthesis; L-tryptophan from chorismate: step 3/5.</text>
</comment>
<reference evidence="12" key="1">
    <citation type="submission" date="2019-12" db="EMBL/GenBank/DDBJ databases">
        <authorList>
            <person name="zhang j."/>
            <person name="sun C.M."/>
        </authorList>
    </citation>
    <scope>NUCLEOTIDE SEQUENCE</scope>
    <source>
        <strain evidence="12">NS-1</strain>
    </source>
</reference>
<dbReference type="EC" id="5.3.1.24" evidence="4 10"/>
<dbReference type="RefSeq" id="WP_125991556.1">
    <property type="nucleotide sequence ID" value="NZ_CP046640.1"/>
</dbReference>
<comment type="catalytic activity">
    <reaction evidence="1 10">
        <text>N-(5-phospho-beta-D-ribosyl)anthranilate = 1-(2-carboxyphenylamino)-1-deoxy-D-ribulose 5-phosphate</text>
        <dbReference type="Rhea" id="RHEA:21540"/>
        <dbReference type="ChEBI" id="CHEBI:18277"/>
        <dbReference type="ChEBI" id="CHEBI:58613"/>
        <dbReference type="EC" id="5.3.1.24"/>
    </reaction>
</comment>
<protein>
    <recommendedName>
        <fullName evidence="5 10">N-(5'-phosphoribosyl)anthranilate isomerase</fullName>
        <shortName evidence="10">PRAI</shortName>
        <ecNumber evidence="4 10">5.3.1.24</ecNumber>
    </recommendedName>
</protein>
<keyword evidence="8 10" id="KW-0057">Aromatic amino acid biosynthesis</keyword>
<evidence type="ECO:0000256" key="3">
    <source>
        <dbReference type="ARBA" id="ARBA00007571"/>
    </source>
</evidence>
<organism evidence="12 13">
    <name type="scientific">Iocasia fonsfrigidae</name>
    <dbReference type="NCBI Taxonomy" id="2682810"/>
    <lineage>
        <taxon>Bacteria</taxon>
        <taxon>Bacillati</taxon>
        <taxon>Bacillota</taxon>
        <taxon>Clostridia</taxon>
        <taxon>Halanaerobiales</taxon>
        <taxon>Halanaerobiaceae</taxon>
        <taxon>Iocasia</taxon>
    </lineage>
</organism>
<dbReference type="KEGG" id="ifn:GM661_15190"/>
<dbReference type="Gene3D" id="3.20.20.70">
    <property type="entry name" value="Aldolase class I"/>
    <property type="match status" value="1"/>
</dbReference>
<dbReference type="CDD" id="cd00405">
    <property type="entry name" value="PRAI"/>
    <property type="match status" value="1"/>
</dbReference>
<dbReference type="PANTHER" id="PTHR42894:SF1">
    <property type="entry name" value="N-(5'-PHOSPHORIBOSYL)ANTHRANILATE ISOMERASE"/>
    <property type="match status" value="1"/>
</dbReference>
<dbReference type="UniPathway" id="UPA00035">
    <property type="reaction ID" value="UER00042"/>
</dbReference>
<evidence type="ECO:0000256" key="7">
    <source>
        <dbReference type="ARBA" id="ARBA00022822"/>
    </source>
</evidence>
<dbReference type="FunFam" id="3.20.20.70:FF:000075">
    <property type="entry name" value="Tryptophan biosynthesis protein TRP1"/>
    <property type="match status" value="1"/>
</dbReference>
<evidence type="ECO:0000256" key="9">
    <source>
        <dbReference type="ARBA" id="ARBA00023235"/>
    </source>
</evidence>
<dbReference type="InterPro" id="IPR011060">
    <property type="entry name" value="RibuloseP-bd_barrel"/>
</dbReference>